<accession>A0AAE0BTV8</accession>
<dbReference type="EMBL" id="LGRX02033133">
    <property type="protein sequence ID" value="KAK3242696.1"/>
    <property type="molecule type" value="Genomic_DNA"/>
</dbReference>
<gene>
    <name evidence="3" type="ORF">CYMTET_47622</name>
</gene>
<comment type="caution">
    <text evidence="3">The sequence shown here is derived from an EMBL/GenBank/DDBJ whole genome shotgun (WGS) entry which is preliminary data.</text>
</comment>
<dbReference type="Gene3D" id="3.40.50.150">
    <property type="entry name" value="Vaccinia Virus protein VP39"/>
    <property type="match status" value="1"/>
</dbReference>
<evidence type="ECO:0000256" key="2">
    <source>
        <dbReference type="SAM" id="Phobius"/>
    </source>
</evidence>
<protein>
    <submittedName>
        <fullName evidence="3">Uncharacterized protein</fullName>
    </submittedName>
</protein>
<dbReference type="SUPFAM" id="SSF53335">
    <property type="entry name" value="S-adenosyl-L-methionine-dependent methyltransferases"/>
    <property type="match status" value="1"/>
</dbReference>
<feature type="transmembrane region" description="Helical" evidence="2">
    <location>
        <begin position="14"/>
        <end position="34"/>
    </location>
</feature>
<evidence type="ECO:0000313" key="3">
    <source>
        <dbReference type="EMBL" id="KAK3242696.1"/>
    </source>
</evidence>
<sequence length="366" mass="40819">MAGASTKRPQLSHLGYALIVFYMVYMFCSTTSELREKVALNQRLEENARTISALEDALAEERKESILKQERIEKCCGECVSKISSKSMTQNVLGTQKLHSTQAHAAEVADNHKVQHKAGVSFGAADNTLAILYATYAADLMALRSKMKSWADQAKLHAGIGDLEAEVLYLRIRALKPKNVAELGFGQGLCTMYLLHALQDNGSGELTTFDIVDEHNRAKDIDPSLKKRWKLVIGDGRDNLPKYGSFQYVHSDAEHSVSFAQWLVSKYLEPRIGQSIQVSFHDVFISGSKMNNDPEGITPEGRVVLSWLAKHQKTMLEVHSVFCIAQSAFTSDYDRVRQLRADAGLDEEWIATKASAMNQPSIFFEV</sequence>
<evidence type="ECO:0000256" key="1">
    <source>
        <dbReference type="SAM" id="Coils"/>
    </source>
</evidence>
<keyword evidence="1" id="KW-0175">Coiled coil</keyword>
<keyword evidence="2" id="KW-0812">Transmembrane</keyword>
<dbReference type="Pfam" id="PF13578">
    <property type="entry name" value="Methyltransf_24"/>
    <property type="match status" value="1"/>
</dbReference>
<keyword evidence="4" id="KW-1185">Reference proteome</keyword>
<proteinExistence type="predicted"/>
<name>A0AAE0BTV8_9CHLO</name>
<keyword evidence="2" id="KW-1133">Transmembrane helix</keyword>
<keyword evidence="2" id="KW-0472">Membrane</keyword>
<dbReference type="AlphaFoldDB" id="A0AAE0BTV8"/>
<organism evidence="3 4">
    <name type="scientific">Cymbomonas tetramitiformis</name>
    <dbReference type="NCBI Taxonomy" id="36881"/>
    <lineage>
        <taxon>Eukaryota</taxon>
        <taxon>Viridiplantae</taxon>
        <taxon>Chlorophyta</taxon>
        <taxon>Pyramimonadophyceae</taxon>
        <taxon>Pyramimonadales</taxon>
        <taxon>Pyramimonadaceae</taxon>
        <taxon>Cymbomonas</taxon>
    </lineage>
</organism>
<dbReference type="InterPro" id="IPR029063">
    <property type="entry name" value="SAM-dependent_MTases_sf"/>
</dbReference>
<dbReference type="Proteomes" id="UP001190700">
    <property type="component" value="Unassembled WGS sequence"/>
</dbReference>
<feature type="coiled-coil region" evidence="1">
    <location>
        <begin position="37"/>
        <end position="64"/>
    </location>
</feature>
<evidence type="ECO:0000313" key="4">
    <source>
        <dbReference type="Proteomes" id="UP001190700"/>
    </source>
</evidence>
<reference evidence="3 4" key="1">
    <citation type="journal article" date="2015" name="Genome Biol. Evol.">
        <title>Comparative Genomics of a Bacterivorous Green Alga Reveals Evolutionary Causalities and Consequences of Phago-Mixotrophic Mode of Nutrition.</title>
        <authorList>
            <person name="Burns J.A."/>
            <person name="Paasch A."/>
            <person name="Narechania A."/>
            <person name="Kim E."/>
        </authorList>
    </citation>
    <scope>NUCLEOTIDE SEQUENCE [LARGE SCALE GENOMIC DNA]</scope>
    <source>
        <strain evidence="3 4">PLY_AMNH</strain>
    </source>
</reference>